<dbReference type="PANTHER" id="PTHR15249">
    <property type="entry name" value="TRAF FAMILY MEMBER-ASSOCIATED NF-KAPPA-B ACTIVATOR"/>
    <property type="match status" value="1"/>
</dbReference>
<dbReference type="EMBL" id="WNTK01000001">
    <property type="protein sequence ID" value="KAG9491646.1"/>
    <property type="molecule type" value="Genomic_DNA"/>
</dbReference>
<evidence type="ECO:0000313" key="5">
    <source>
        <dbReference type="Proteomes" id="UP000770717"/>
    </source>
</evidence>
<keyword evidence="2" id="KW-0175">Coiled coil</keyword>
<evidence type="ECO:0000256" key="2">
    <source>
        <dbReference type="ARBA" id="ARBA00023054"/>
    </source>
</evidence>
<dbReference type="Pfam" id="PF12845">
    <property type="entry name" value="TBD"/>
    <property type="match status" value="1"/>
</dbReference>
<evidence type="ECO:0000256" key="1">
    <source>
        <dbReference type="ARBA" id="ARBA00022553"/>
    </source>
</evidence>
<evidence type="ECO:0000259" key="3">
    <source>
        <dbReference type="Pfam" id="PF12845"/>
    </source>
</evidence>
<name>A0A8J6KGS9_ELECQ</name>
<keyword evidence="1" id="KW-0597">Phosphoprotein</keyword>
<gene>
    <name evidence="4" type="ORF">GDO78_000254</name>
</gene>
<comment type="caution">
    <text evidence="4">The sequence shown here is derived from an EMBL/GenBank/DDBJ whole genome shotgun (WGS) entry which is preliminary data.</text>
</comment>
<proteinExistence type="predicted"/>
<dbReference type="Proteomes" id="UP000770717">
    <property type="component" value="Unassembled WGS sequence"/>
</dbReference>
<feature type="domain" description="Tbk1/Ikki binding" evidence="3">
    <location>
        <begin position="1"/>
        <end position="50"/>
    </location>
</feature>
<accession>A0A8J6KGS9</accession>
<dbReference type="InterPro" id="IPR024581">
    <property type="entry name" value="TBD"/>
</dbReference>
<dbReference type="GO" id="GO:0043124">
    <property type="term" value="P:negative regulation of canonical NF-kappaB signal transduction"/>
    <property type="evidence" value="ECO:0007669"/>
    <property type="project" value="InterPro"/>
</dbReference>
<protein>
    <recommendedName>
        <fullName evidence="3">Tbk1/Ikki binding domain-containing protein</fullName>
    </recommendedName>
</protein>
<evidence type="ECO:0000313" key="4">
    <source>
        <dbReference type="EMBL" id="KAG9491646.1"/>
    </source>
</evidence>
<organism evidence="4 5">
    <name type="scientific">Eleutherodactylus coqui</name>
    <name type="common">Puerto Rican coqui</name>
    <dbReference type="NCBI Taxonomy" id="57060"/>
    <lineage>
        <taxon>Eukaryota</taxon>
        <taxon>Metazoa</taxon>
        <taxon>Chordata</taxon>
        <taxon>Craniata</taxon>
        <taxon>Vertebrata</taxon>
        <taxon>Euteleostomi</taxon>
        <taxon>Amphibia</taxon>
        <taxon>Batrachia</taxon>
        <taxon>Anura</taxon>
        <taxon>Neobatrachia</taxon>
        <taxon>Hyloidea</taxon>
        <taxon>Eleutherodactylidae</taxon>
        <taxon>Eleutherodactylinae</taxon>
        <taxon>Eleutherodactylus</taxon>
        <taxon>Eleutherodactylus</taxon>
    </lineage>
</organism>
<dbReference type="PANTHER" id="PTHR15249:SF0">
    <property type="entry name" value="TRAF FAMILY MEMBER-ASSOCIATED NF-KAPPA-B ACTIVATOR"/>
    <property type="match status" value="1"/>
</dbReference>
<dbReference type="InterPro" id="IPR039669">
    <property type="entry name" value="TANK"/>
</dbReference>
<reference evidence="4" key="1">
    <citation type="thesis" date="2020" institute="ProQuest LLC" country="789 East Eisenhower Parkway, Ann Arbor, MI, USA">
        <title>Comparative Genomics and Chromosome Evolution.</title>
        <authorList>
            <person name="Mudd A.B."/>
        </authorList>
    </citation>
    <scope>NUCLEOTIDE SEQUENCE</scope>
    <source>
        <strain evidence="4">HN-11 Male</strain>
        <tissue evidence="4">Kidney and liver</tissue>
    </source>
</reference>
<keyword evidence="5" id="KW-1185">Reference proteome</keyword>
<dbReference type="OrthoDB" id="8769224at2759"/>
<sequence>MEDAFLELYQEFRKLQIICAKQAKLLQKLLSEKGHTSELPVSKPIQCTDKGDDACAESPFFNLKAKEDQCLEISKTKADDDLSLEPKEVSSLLLDLDIRFPPCEDQYNFLASAAAKEEAAVGMPSADMNSDRRANYTPTFLDMDNIGDKKDPGKLYLDLLTPINRDCNFSFSNMYEDISFLHSRDISLGTLLEPHKNSNGVRGPAQSSWSPGCLSEDCPFGQRININSDVGLTSQICEFCGAVFPAGAATEGEFLGHLAGHME</sequence>
<dbReference type="AlphaFoldDB" id="A0A8J6KGS9"/>